<dbReference type="VEuPathDB" id="VectorBase:CSON009616"/>
<dbReference type="EMBL" id="UFQT01000383">
    <property type="protein sequence ID" value="SSX23804.1"/>
    <property type="molecule type" value="Genomic_DNA"/>
</dbReference>
<dbReference type="GO" id="GO:0006893">
    <property type="term" value="P:Golgi to plasma membrane transport"/>
    <property type="evidence" value="ECO:0007669"/>
    <property type="project" value="TreeGrafter"/>
</dbReference>
<dbReference type="OMA" id="QTTGRVD"/>
<name>A0A336M0P4_CULSO</name>
<dbReference type="PANTHER" id="PTHR10241:SF25">
    <property type="entry name" value="TOMOSYN, ISOFORM C"/>
    <property type="match status" value="1"/>
</dbReference>
<dbReference type="GO" id="GO:0006887">
    <property type="term" value="P:exocytosis"/>
    <property type="evidence" value="ECO:0007669"/>
    <property type="project" value="TreeGrafter"/>
</dbReference>
<reference evidence="2" key="1">
    <citation type="submission" date="2018-07" db="EMBL/GenBank/DDBJ databases">
        <authorList>
            <person name="Quirk P.G."/>
            <person name="Krulwich T.A."/>
        </authorList>
    </citation>
    <scope>NUCLEOTIDE SEQUENCE</scope>
</reference>
<feature type="region of interest" description="Disordered" evidence="1">
    <location>
        <begin position="1"/>
        <end position="21"/>
    </location>
</feature>
<evidence type="ECO:0000313" key="2">
    <source>
        <dbReference type="EMBL" id="SSX23804.1"/>
    </source>
</evidence>
<dbReference type="GO" id="GO:0019905">
    <property type="term" value="F:syntaxin binding"/>
    <property type="evidence" value="ECO:0007669"/>
    <property type="project" value="TreeGrafter"/>
</dbReference>
<dbReference type="AlphaFoldDB" id="A0A336M0P4"/>
<dbReference type="GO" id="GO:0005096">
    <property type="term" value="F:GTPase activator activity"/>
    <property type="evidence" value="ECO:0007669"/>
    <property type="project" value="TreeGrafter"/>
</dbReference>
<dbReference type="GO" id="GO:0005886">
    <property type="term" value="C:plasma membrane"/>
    <property type="evidence" value="ECO:0007669"/>
    <property type="project" value="TreeGrafter"/>
</dbReference>
<dbReference type="PANTHER" id="PTHR10241">
    <property type="entry name" value="LETHAL 2 GIANT LARVAE PROTEIN"/>
    <property type="match status" value="1"/>
</dbReference>
<sequence length="238" mass="25946">MNVNQTTGRVDKLDSSFSRSRSSSMSSLENITSEAVTCLAFTDSYTKKSDPSALLPTLWIGTSLGSVLTVSINLPESDNRKIQPMVVSFLGGPIFRLKGSILAMSFLDCNGGLIPYSFESWRDENKRDNALIGTPTKATNRMSPTMGGSGSGDSAFSDRQFIVITSEKQARVVALPSQNCVYRQQIVDTEFIVKAEIVSMKDSVCLVCYASHGHLLAYTLPSLKPLLDVDFLPLADLR</sequence>
<dbReference type="GO" id="GO:0031201">
    <property type="term" value="C:SNARE complex"/>
    <property type="evidence" value="ECO:0007669"/>
    <property type="project" value="TreeGrafter"/>
</dbReference>
<dbReference type="GO" id="GO:0045159">
    <property type="term" value="F:myosin II binding"/>
    <property type="evidence" value="ECO:0007669"/>
    <property type="project" value="TreeGrafter"/>
</dbReference>
<evidence type="ECO:0000256" key="1">
    <source>
        <dbReference type="SAM" id="MobiDB-lite"/>
    </source>
</evidence>
<gene>
    <name evidence="2" type="primary">CSON009616</name>
</gene>
<protein>
    <submittedName>
        <fullName evidence="2">CSON009616 protein</fullName>
    </submittedName>
</protein>
<feature type="region of interest" description="Disordered" evidence="1">
    <location>
        <begin position="134"/>
        <end position="153"/>
    </location>
</feature>
<organism evidence="2">
    <name type="scientific">Culicoides sonorensis</name>
    <name type="common">Biting midge</name>
    <dbReference type="NCBI Taxonomy" id="179676"/>
    <lineage>
        <taxon>Eukaryota</taxon>
        <taxon>Metazoa</taxon>
        <taxon>Ecdysozoa</taxon>
        <taxon>Arthropoda</taxon>
        <taxon>Hexapoda</taxon>
        <taxon>Insecta</taxon>
        <taxon>Pterygota</taxon>
        <taxon>Neoptera</taxon>
        <taxon>Endopterygota</taxon>
        <taxon>Diptera</taxon>
        <taxon>Nematocera</taxon>
        <taxon>Chironomoidea</taxon>
        <taxon>Ceratopogonidae</taxon>
        <taxon>Ceratopogoninae</taxon>
        <taxon>Culicoides</taxon>
        <taxon>Monoculicoides</taxon>
    </lineage>
</organism>
<proteinExistence type="predicted"/>
<accession>A0A336M0P4</accession>